<reference evidence="4" key="1">
    <citation type="journal article" date="2019" name="Int. J. Syst. Evol. Microbiol.">
        <title>The Global Catalogue of Microorganisms (GCM) 10K type strain sequencing project: providing services to taxonomists for standard genome sequencing and annotation.</title>
        <authorList>
            <consortium name="The Broad Institute Genomics Platform"/>
            <consortium name="The Broad Institute Genome Sequencing Center for Infectious Disease"/>
            <person name="Wu L."/>
            <person name="Ma J."/>
        </authorList>
    </citation>
    <scope>NUCLEOTIDE SEQUENCE [LARGE SCALE GENOMIC DNA]</scope>
    <source>
        <strain evidence="4">CCUG 53519</strain>
    </source>
</reference>
<dbReference type="Proteomes" id="UP001597169">
    <property type="component" value="Unassembled WGS sequence"/>
</dbReference>
<dbReference type="CDD" id="cd06151">
    <property type="entry name" value="YjgF_YER057c_UK114_like_3"/>
    <property type="match status" value="1"/>
</dbReference>
<dbReference type="PANTHER" id="PTHR11803:SF59">
    <property type="entry name" value="ENDORIBONUCLEASE"/>
    <property type="match status" value="1"/>
</dbReference>
<dbReference type="Gene3D" id="3.30.1330.40">
    <property type="entry name" value="RutC-like"/>
    <property type="match status" value="1"/>
</dbReference>
<gene>
    <name evidence="3" type="ORF">ACFQ3J_14590</name>
</gene>
<dbReference type="SUPFAM" id="SSF55298">
    <property type="entry name" value="YjgF-like"/>
    <property type="match status" value="1"/>
</dbReference>
<dbReference type="InterPro" id="IPR006175">
    <property type="entry name" value="YjgF/YER057c/UK114"/>
</dbReference>
<keyword evidence="4" id="KW-1185">Reference proteome</keyword>
<comment type="caution">
    <text evidence="3">The sequence shown here is derived from an EMBL/GenBank/DDBJ whole genome shotgun (WGS) entry which is preliminary data.</text>
</comment>
<evidence type="ECO:0000313" key="3">
    <source>
        <dbReference type="EMBL" id="MFD1129399.1"/>
    </source>
</evidence>
<accession>A0ABW3PQL0</accession>
<protein>
    <submittedName>
        <fullName evidence="3">RidA family protein</fullName>
    </submittedName>
</protein>
<evidence type="ECO:0000313" key="4">
    <source>
        <dbReference type="Proteomes" id="UP001597169"/>
    </source>
</evidence>
<feature type="chain" id="PRO_5046990804" evidence="2">
    <location>
        <begin position="26"/>
        <end position="193"/>
    </location>
</feature>
<evidence type="ECO:0000256" key="1">
    <source>
        <dbReference type="ARBA" id="ARBA00010552"/>
    </source>
</evidence>
<feature type="signal peptide" evidence="2">
    <location>
        <begin position="1"/>
        <end position="25"/>
    </location>
</feature>
<dbReference type="InterPro" id="IPR035959">
    <property type="entry name" value="RutC-like_sf"/>
</dbReference>
<name>A0ABW3PQL0_9BACL</name>
<keyword evidence="2" id="KW-0732">Signal</keyword>
<proteinExistence type="inferred from homology"/>
<dbReference type="Pfam" id="PF01042">
    <property type="entry name" value="Ribonuc_L-PSP"/>
    <property type="match status" value="1"/>
</dbReference>
<dbReference type="RefSeq" id="WP_311286394.1">
    <property type="nucleotide sequence ID" value="NZ_JBHTKX010000001.1"/>
</dbReference>
<comment type="similarity">
    <text evidence="1">Belongs to the RutC family.</text>
</comment>
<sequence>MMNKKIKSLTLAAVLMTSLSATAYAADKAPIVVQGTVSVAESAPAQAALPDNGTVFYGNPSSSISGGVIVPEGAAYLYTSGTVPPVLNKEGKTVYERYGDTKTQAAGVLASIEKQLEEQGLSMKDVVYLRAYLTADAAKEGKFDYAGWNEAYGEFFNNDKNPIKPARSTVGVASLVSSDWLIEIEAVAVFPKK</sequence>
<dbReference type="PANTHER" id="PTHR11803">
    <property type="entry name" value="2-IMINOBUTANOATE/2-IMINOPROPANOATE DEAMINASE RIDA"/>
    <property type="match status" value="1"/>
</dbReference>
<organism evidence="3 4">
    <name type="scientific">Paenibacillus provencensis</name>
    <dbReference type="NCBI Taxonomy" id="441151"/>
    <lineage>
        <taxon>Bacteria</taxon>
        <taxon>Bacillati</taxon>
        <taxon>Bacillota</taxon>
        <taxon>Bacilli</taxon>
        <taxon>Bacillales</taxon>
        <taxon>Paenibacillaceae</taxon>
        <taxon>Paenibacillus</taxon>
    </lineage>
</organism>
<dbReference type="EMBL" id="JBHTKX010000001">
    <property type="protein sequence ID" value="MFD1129399.1"/>
    <property type="molecule type" value="Genomic_DNA"/>
</dbReference>
<evidence type="ECO:0000256" key="2">
    <source>
        <dbReference type="SAM" id="SignalP"/>
    </source>
</evidence>
<dbReference type="PROSITE" id="PS01094">
    <property type="entry name" value="UPF0076"/>
    <property type="match status" value="1"/>
</dbReference>
<dbReference type="InterPro" id="IPR019897">
    <property type="entry name" value="RidA_CS"/>
</dbReference>